<dbReference type="GO" id="GO:0016787">
    <property type="term" value="F:hydrolase activity"/>
    <property type="evidence" value="ECO:0007669"/>
    <property type="project" value="UniProtKB-KW"/>
</dbReference>
<dbReference type="AlphaFoldDB" id="A0A1B1YBU7"/>
<evidence type="ECO:0000313" key="2">
    <source>
        <dbReference type="EMBL" id="ANW98246.1"/>
    </source>
</evidence>
<keyword evidence="2" id="KW-0378">Hydrolase</keyword>
<evidence type="ECO:0000259" key="1">
    <source>
        <dbReference type="Pfam" id="PF12146"/>
    </source>
</evidence>
<dbReference type="InterPro" id="IPR029058">
    <property type="entry name" value="AB_hydrolase_fold"/>
</dbReference>
<protein>
    <submittedName>
        <fullName evidence="2">Alpha/beta hydrolase</fullName>
    </submittedName>
</protein>
<dbReference type="InterPro" id="IPR051044">
    <property type="entry name" value="MAG_DAG_Lipase"/>
</dbReference>
<proteinExistence type="predicted"/>
<dbReference type="InterPro" id="IPR022742">
    <property type="entry name" value="Hydrolase_4"/>
</dbReference>
<dbReference type="Pfam" id="PF12146">
    <property type="entry name" value="Hydrolase_4"/>
    <property type="match status" value="1"/>
</dbReference>
<dbReference type="PANTHER" id="PTHR11614">
    <property type="entry name" value="PHOSPHOLIPASE-RELATED"/>
    <property type="match status" value="1"/>
</dbReference>
<dbReference type="SUPFAM" id="SSF53474">
    <property type="entry name" value="alpha/beta-Hydrolases"/>
    <property type="match status" value="1"/>
</dbReference>
<reference evidence="2 3" key="1">
    <citation type="submission" date="2016-02" db="EMBL/GenBank/DDBJ databases">
        <title>Comparison of Clostridium stercorarium subspecies using comparative genomics and transcriptomics.</title>
        <authorList>
            <person name="Schellenberg J."/>
            <person name="Thallinger G."/>
            <person name="Levin D.B."/>
            <person name="Zhang X."/>
            <person name="Alvare G."/>
            <person name="Fristensky B."/>
            <person name="Sparling R."/>
        </authorList>
    </citation>
    <scope>NUCLEOTIDE SEQUENCE [LARGE SCALE GENOMIC DNA]</scope>
    <source>
        <strain evidence="2 3">DSM 2910</strain>
    </source>
</reference>
<gene>
    <name evidence="2" type="ORF">CSTERTH_03955</name>
</gene>
<evidence type="ECO:0000313" key="3">
    <source>
        <dbReference type="Proteomes" id="UP000092971"/>
    </source>
</evidence>
<dbReference type="EMBL" id="CP014672">
    <property type="protein sequence ID" value="ANW98246.1"/>
    <property type="molecule type" value="Genomic_DNA"/>
</dbReference>
<feature type="domain" description="Serine aminopeptidase S33" evidence="1">
    <location>
        <begin position="40"/>
        <end position="304"/>
    </location>
</feature>
<dbReference type="OrthoDB" id="9806902at2"/>
<name>A0A1B1YBU7_THEST</name>
<sequence>MNNFIKEVRAVNAKFVRRDFRFSGKDRKSICAYSWDGIEQIRGIVQIFHGMSEHALRYQDFAFFLNGNGFAVFANDHRGHGKTAGNTDELGVIGKDGFNMIVEDEYVLFRIIKEKYPDKPVFVFGHSFGSFVAQEYITRYGEEIAGVVLSGSAMQKGIDISLGRRLASVQRKLFGEEKKAYLLSSLSFGTYNRRIPGAKHKFAWLSTDDEEVVKYEQDPYCGAVASIGFYYYMLKAFEELYSESKLSGIPSDLPILILSGEEDPVGVYGKKVKKLYNLYQKHGLLNVGLKLYPGMRHEILNERNRDKVYADILDWLVAHAEAL</sequence>
<organism evidence="2 3">
    <name type="scientific">Thermoclostridium stercorarium subsp. thermolacticum DSM 2910</name>
    <dbReference type="NCBI Taxonomy" id="1121336"/>
    <lineage>
        <taxon>Bacteria</taxon>
        <taxon>Bacillati</taxon>
        <taxon>Bacillota</taxon>
        <taxon>Clostridia</taxon>
        <taxon>Eubacteriales</taxon>
        <taxon>Oscillospiraceae</taxon>
        <taxon>Thermoclostridium</taxon>
    </lineage>
</organism>
<accession>A0A1B1YBU7</accession>
<dbReference type="Proteomes" id="UP000092971">
    <property type="component" value="Chromosome"/>
</dbReference>
<dbReference type="Gene3D" id="3.40.50.1820">
    <property type="entry name" value="alpha/beta hydrolase"/>
    <property type="match status" value="1"/>
</dbReference>